<organism evidence="1 2">
    <name type="scientific">Thioclava nitratireducens</name>
    <dbReference type="NCBI Taxonomy" id="1915078"/>
    <lineage>
        <taxon>Bacteria</taxon>
        <taxon>Pseudomonadati</taxon>
        <taxon>Pseudomonadota</taxon>
        <taxon>Alphaproteobacteria</taxon>
        <taxon>Rhodobacterales</taxon>
        <taxon>Paracoccaceae</taxon>
        <taxon>Thioclava</taxon>
    </lineage>
</organism>
<gene>
    <name evidence="1" type="ORF">BMG03_03230</name>
</gene>
<dbReference type="SUPFAM" id="SSF52540">
    <property type="entry name" value="P-loop containing nucleoside triphosphate hydrolases"/>
    <property type="match status" value="1"/>
</dbReference>
<sequence length="254" mass="28835">MARHLMIAGHGRAGTTLFYNMLRETLKGFEIPPRETSALSTIGQPGDWVSKRPLDIFQVANVARANVRSKRIDLIVPLRDPRDILVSRHSAVPDDYFISADAMYFIGGPDAPAPVMPGFLQIHEAIGTVLRSGIFPQGVFLLKYEDLVNDPDRIQQKLRDALGLQFEGHFSDFGAAEIPEELQGPLNGVRPVEKARAKWLDEEHRARIFDQFSRFPVLFDLLEQLGYEKDRDWFAPFMAWQAASRPRSKRMSFV</sequence>
<dbReference type="InterPro" id="IPR027417">
    <property type="entry name" value="P-loop_NTPase"/>
</dbReference>
<proteinExistence type="predicted"/>
<dbReference type="Gene3D" id="3.40.50.300">
    <property type="entry name" value="P-loop containing nucleotide triphosphate hydrolases"/>
    <property type="match status" value="1"/>
</dbReference>
<evidence type="ECO:0000313" key="1">
    <source>
        <dbReference type="EMBL" id="AQS46918.1"/>
    </source>
</evidence>
<evidence type="ECO:0000313" key="2">
    <source>
        <dbReference type="Proteomes" id="UP000185622"/>
    </source>
</evidence>
<reference evidence="1 2" key="1">
    <citation type="submission" date="2017-01" db="EMBL/GenBank/DDBJ databases">
        <title>The complete genome sequence of a sulfur-oxidizing marine bacterium Thioclava sp. 25B10_4T.</title>
        <authorList>
            <person name="Liu Y."/>
            <person name="Lai Q."/>
            <person name="Shao Z."/>
        </authorList>
    </citation>
    <scope>NUCLEOTIDE SEQUENCE [LARGE SCALE GENOMIC DNA]</scope>
    <source>
        <strain evidence="1 2">25B10_4</strain>
    </source>
</reference>
<dbReference type="Proteomes" id="UP000185622">
    <property type="component" value="Chromosome"/>
</dbReference>
<dbReference type="RefSeq" id="WP_075775834.1">
    <property type="nucleotide sequence ID" value="NZ_CP019437.1"/>
</dbReference>
<accession>A0ABM6IDY7</accession>
<dbReference type="EMBL" id="CP019437">
    <property type="protein sequence ID" value="AQS46918.1"/>
    <property type="molecule type" value="Genomic_DNA"/>
</dbReference>
<name>A0ABM6IDY7_9RHOB</name>
<evidence type="ECO:0008006" key="3">
    <source>
        <dbReference type="Google" id="ProtNLM"/>
    </source>
</evidence>
<protein>
    <recommendedName>
        <fullName evidence="3">Sulfotransferase domain-containing protein</fullName>
    </recommendedName>
</protein>
<keyword evidence="2" id="KW-1185">Reference proteome</keyword>